<reference evidence="3 4" key="1">
    <citation type="submission" date="2019-08" db="EMBL/GenBank/DDBJ databases">
        <title>Genome of Phaeodactylibacter luteus.</title>
        <authorList>
            <person name="Bowman J.P."/>
        </authorList>
    </citation>
    <scope>NUCLEOTIDE SEQUENCE [LARGE SCALE GENOMIC DNA]</scope>
    <source>
        <strain evidence="3 4">KCTC 42180</strain>
    </source>
</reference>
<dbReference type="InterPro" id="IPR029018">
    <property type="entry name" value="Hex-like_dom2"/>
</dbReference>
<dbReference type="Pfam" id="PF16126">
    <property type="entry name" value="DUF4838"/>
    <property type="match status" value="1"/>
</dbReference>
<dbReference type="InterPro" id="IPR032287">
    <property type="entry name" value="DUF4838"/>
</dbReference>
<dbReference type="AlphaFoldDB" id="A0A5C6RH65"/>
<dbReference type="GO" id="GO:0016787">
    <property type="term" value="F:hydrolase activity"/>
    <property type="evidence" value="ECO:0007669"/>
    <property type="project" value="UniProtKB-KW"/>
</dbReference>
<keyword evidence="1" id="KW-0378">Hydrolase</keyword>
<gene>
    <name evidence="3" type="ORF">FRY97_20105</name>
</gene>
<organism evidence="3 4">
    <name type="scientific">Phaeodactylibacter luteus</name>
    <dbReference type="NCBI Taxonomy" id="1564516"/>
    <lineage>
        <taxon>Bacteria</taxon>
        <taxon>Pseudomonadati</taxon>
        <taxon>Bacteroidota</taxon>
        <taxon>Saprospiria</taxon>
        <taxon>Saprospirales</taxon>
        <taxon>Haliscomenobacteraceae</taxon>
        <taxon>Phaeodactylibacter</taxon>
    </lineage>
</organism>
<keyword evidence="4" id="KW-1185">Reference proteome</keyword>
<dbReference type="Proteomes" id="UP000321580">
    <property type="component" value="Unassembled WGS sequence"/>
</dbReference>
<evidence type="ECO:0000256" key="1">
    <source>
        <dbReference type="ARBA" id="ARBA00022801"/>
    </source>
</evidence>
<evidence type="ECO:0000256" key="2">
    <source>
        <dbReference type="SAM" id="SignalP"/>
    </source>
</evidence>
<accession>A0A5C6RH65</accession>
<dbReference type="OrthoDB" id="1099022at2"/>
<feature type="chain" id="PRO_5023131539" evidence="2">
    <location>
        <begin position="21"/>
        <end position="738"/>
    </location>
</feature>
<sequence length="738" mass="83380">MFRMICPWLCLLAAAHYLPAQVTLVSRSLPQSRIIVDNGNSSDSLAAVYLQRFILESSGAKLPLLQHHHAGAPRPNDVLIGAFQLNSWQPAVSLKEDGFLISTQDGRLRILGGPGKGTIYAALTLLDEYWGMAYWAKGVYHLPKHTDIQLPDIFQVEHPAFAHRQTFSYGNEDPVYQDWFRLESPGDAFAGQLWVHTFDRILPAEEFGESHPEYYSFINGERRPGKASQWCLTNPEVLEKASLRLDSIFKAHPGQQMISVSQNDGNFTYCTCPSCAAIDEREGSPSGTLIYFVNQLAERFPDKVISTLAYLYSMPPPKYARPRENVNIMLCSIDAMREVPLTESKSGQEFAEALKGWAEISDNLFVWDYGINFDNLVAPFPNFHVLQPNMALFHQHNVRMHFAQVGGKRGEDFSELRAFMLARLLWDPYQDADSLMQTFMQGYYGPAAPFLYQYQKMLEAALLSADTPLWIYDTPVTHKNGMLRPRLMARYIALFDKAEAAVAAQPEVLERVRRSRLPLQYARLEIARTDSSLYAPALEQQLDTFLARCIRFEVKTLNERSNRPQDYVQLYRERYLSKPSGNLAKGAEVAWEVPPAPAYQEKGEAALTDELFGGTTFGDSWVGWEGVDGSFVIDLGKAVQVRSVEADFLHQLGAWILLPKSVTYSYSADGTDFLPFGKKALAEDRSREVKFVGVKVESARPVAARYIRVEVEGVKVCPPWHYGVGYPAWFFLDEVIVR</sequence>
<name>A0A5C6RH65_9BACT</name>
<dbReference type="SUPFAM" id="SSF55545">
    <property type="entry name" value="beta-N-acetylhexosaminidase-like domain"/>
    <property type="match status" value="1"/>
</dbReference>
<evidence type="ECO:0000313" key="4">
    <source>
        <dbReference type="Proteomes" id="UP000321580"/>
    </source>
</evidence>
<dbReference type="Gene3D" id="3.30.379.10">
    <property type="entry name" value="Chitobiase/beta-hexosaminidase domain 2-like"/>
    <property type="match status" value="1"/>
</dbReference>
<dbReference type="Gene3D" id="2.60.120.260">
    <property type="entry name" value="Galactose-binding domain-like"/>
    <property type="match status" value="1"/>
</dbReference>
<comment type="caution">
    <text evidence="3">The sequence shown here is derived from an EMBL/GenBank/DDBJ whole genome shotgun (WGS) entry which is preliminary data.</text>
</comment>
<proteinExistence type="predicted"/>
<evidence type="ECO:0000313" key="3">
    <source>
        <dbReference type="EMBL" id="TXB60653.1"/>
    </source>
</evidence>
<dbReference type="RefSeq" id="WP_147169417.1">
    <property type="nucleotide sequence ID" value="NZ_VOOR01000070.1"/>
</dbReference>
<dbReference type="GO" id="GO:0005975">
    <property type="term" value="P:carbohydrate metabolic process"/>
    <property type="evidence" value="ECO:0007669"/>
    <property type="project" value="UniProtKB-ARBA"/>
</dbReference>
<dbReference type="EMBL" id="VOOR01000070">
    <property type="protein sequence ID" value="TXB60653.1"/>
    <property type="molecule type" value="Genomic_DNA"/>
</dbReference>
<dbReference type="PANTHER" id="PTHR47406">
    <property type="entry name" value="COAGULATION FACTOR 5/8 TYPE, C-TERMINAL"/>
    <property type="match status" value="1"/>
</dbReference>
<feature type="signal peptide" evidence="2">
    <location>
        <begin position="1"/>
        <end position="20"/>
    </location>
</feature>
<dbReference type="PANTHER" id="PTHR47406:SF2">
    <property type="entry name" value="ALPHA GLUCURONIDASE N-TERMINAL DOMAIN-CONTAINING PROTEIN"/>
    <property type="match status" value="1"/>
</dbReference>
<keyword evidence="2" id="KW-0732">Signal</keyword>
<protein>
    <submittedName>
        <fullName evidence="3">DUF4838 domain-containing protein</fullName>
    </submittedName>
</protein>